<accession>A0A517XMF4</accession>
<proteinExistence type="predicted"/>
<evidence type="ECO:0000313" key="2">
    <source>
        <dbReference type="EMBL" id="QDU18681.1"/>
    </source>
</evidence>
<keyword evidence="2" id="KW-0328">Glycosyltransferase</keyword>
<keyword evidence="2" id="KW-0808">Transferase</keyword>
<protein>
    <submittedName>
        <fullName evidence="2">Putative glycosyltransferase EpsJ</fullName>
        <ecNumber evidence="2">2.4.-.-</ecNumber>
    </submittedName>
</protein>
<dbReference type="KEGG" id="uli:ETAA1_05740"/>
<dbReference type="Pfam" id="PF00535">
    <property type="entry name" value="Glycos_transf_2"/>
    <property type="match status" value="1"/>
</dbReference>
<evidence type="ECO:0000313" key="3">
    <source>
        <dbReference type="Proteomes" id="UP000319576"/>
    </source>
</evidence>
<dbReference type="GO" id="GO:0016757">
    <property type="term" value="F:glycosyltransferase activity"/>
    <property type="evidence" value="ECO:0007669"/>
    <property type="project" value="UniProtKB-KW"/>
</dbReference>
<dbReference type="AlphaFoldDB" id="A0A517XMF4"/>
<gene>
    <name evidence="2" type="primary">epsJ_2</name>
    <name evidence="2" type="ORF">ETAA1_05740</name>
</gene>
<organism evidence="2 3">
    <name type="scientific">Urbifossiella limnaea</name>
    <dbReference type="NCBI Taxonomy" id="2528023"/>
    <lineage>
        <taxon>Bacteria</taxon>
        <taxon>Pseudomonadati</taxon>
        <taxon>Planctomycetota</taxon>
        <taxon>Planctomycetia</taxon>
        <taxon>Gemmatales</taxon>
        <taxon>Gemmataceae</taxon>
        <taxon>Urbifossiella</taxon>
    </lineage>
</organism>
<feature type="domain" description="Glycosyltransferase 2-like" evidence="1">
    <location>
        <begin position="6"/>
        <end position="123"/>
    </location>
</feature>
<dbReference type="SUPFAM" id="SSF53448">
    <property type="entry name" value="Nucleotide-diphospho-sugar transferases"/>
    <property type="match status" value="1"/>
</dbReference>
<dbReference type="Gene3D" id="3.90.550.10">
    <property type="entry name" value="Spore Coat Polysaccharide Biosynthesis Protein SpsA, Chain A"/>
    <property type="match status" value="1"/>
</dbReference>
<dbReference type="PANTHER" id="PTHR43685:SF2">
    <property type="entry name" value="GLYCOSYLTRANSFERASE 2-LIKE DOMAIN-CONTAINING PROTEIN"/>
    <property type="match status" value="1"/>
</dbReference>
<dbReference type="PANTHER" id="PTHR43685">
    <property type="entry name" value="GLYCOSYLTRANSFERASE"/>
    <property type="match status" value="1"/>
</dbReference>
<reference evidence="2 3" key="1">
    <citation type="submission" date="2019-02" db="EMBL/GenBank/DDBJ databases">
        <title>Deep-cultivation of Planctomycetes and their phenomic and genomic characterization uncovers novel biology.</title>
        <authorList>
            <person name="Wiegand S."/>
            <person name="Jogler M."/>
            <person name="Boedeker C."/>
            <person name="Pinto D."/>
            <person name="Vollmers J."/>
            <person name="Rivas-Marin E."/>
            <person name="Kohn T."/>
            <person name="Peeters S.H."/>
            <person name="Heuer A."/>
            <person name="Rast P."/>
            <person name="Oberbeckmann S."/>
            <person name="Bunk B."/>
            <person name="Jeske O."/>
            <person name="Meyerdierks A."/>
            <person name="Storesund J.E."/>
            <person name="Kallscheuer N."/>
            <person name="Luecker S."/>
            <person name="Lage O.M."/>
            <person name="Pohl T."/>
            <person name="Merkel B.J."/>
            <person name="Hornburger P."/>
            <person name="Mueller R.-W."/>
            <person name="Bruemmer F."/>
            <person name="Labrenz M."/>
            <person name="Spormann A.M."/>
            <person name="Op den Camp H."/>
            <person name="Overmann J."/>
            <person name="Amann R."/>
            <person name="Jetten M.S.M."/>
            <person name="Mascher T."/>
            <person name="Medema M.H."/>
            <person name="Devos D.P."/>
            <person name="Kaster A.-K."/>
            <person name="Ovreas L."/>
            <person name="Rohde M."/>
            <person name="Galperin M.Y."/>
            <person name="Jogler C."/>
        </authorList>
    </citation>
    <scope>NUCLEOTIDE SEQUENCE [LARGE SCALE GENOMIC DNA]</scope>
    <source>
        <strain evidence="2 3">ETA_A1</strain>
    </source>
</reference>
<keyword evidence="3" id="KW-1185">Reference proteome</keyword>
<dbReference type="RefSeq" id="WP_202920616.1">
    <property type="nucleotide sequence ID" value="NZ_CP036273.1"/>
</dbReference>
<evidence type="ECO:0000259" key="1">
    <source>
        <dbReference type="Pfam" id="PF00535"/>
    </source>
</evidence>
<dbReference type="InterPro" id="IPR001173">
    <property type="entry name" value="Glyco_trans_2-like"/>
</dbReference>
<dbReference type="Proteomes" id="UP000319576">
    <property type="component" value="Chromosome"/>
</dbReference>
<dbReference type="EMBL" id="CP036273">
    <property type="protein sequence ID" value="QDU18681.1"/>
    <property type="molecule type" value="Genomic_DNA"/>
</dbReference>
<sequence>MTDALTVVIPAYNRERTVAATVASVRACGVPAEVVVVDDGSKDRTVEVARGTGVTVVSQANGGPAAARNTGVAHASGDVLAFLDSDDVWLPGTAAAALQALRDHPDLDAVFCETHFGNAADGYRPLSPITAGGCFGELLTDPIGPDLYRLDRGRFVRLMLDRNQVFLGSTLIRRAALDRLGLFDPRLFGGEDYELCLRLAAGAKWGFLARPLAQYEKHPGGLSADPDRMAREFALALRDAAARPDLFTPAEYALVKRRHRELSFYHGYVAYQRGDLGAARGRFAAALRHGGFSPKAAAYWLVCCLPGGVVRSLRRLKGAAP</sequence>
<dbReference type="InterPro" id="IPR029044">
    <property type="entry name" value="Nucleotide-diphossugar_trans"/>
</dbReference>
<dbReference type="InterPro" id="IPR050834">
    <property type="entry name" value="Glycosyltransf_2"/>
</dbReference>
<dbReference type="EC" id="2.4.-.-" evidence="2"/>
<name>A0A517XMF4_9BACT</name>